<feature type="domain" description="PET hydrolase/cutinase-like" evidence="1">
    <location>
        <begin position="15"/>
        <end position="187"/>
    </location>
</feature>
<proteinExistence type="predicted"/>
<evidence type="ECO:0000313" key="2">
    <source>
        <dbReference type="EMBL" id="APT93197.1"/>
    </source>
</evidence>
<dbReference type="PANTHER" id="PTHR33428">
    <property type="entry name" value="CHLOROPHYLLASE-2, CHLOROPLASTIC"/>
    <property type="match status" value="1"/>
</dbReference>
<keyword evidence="3" id="KW-1185">Reference proteome</keyword>
<accession>A0A1L7D555</accession>
<dbReference type="Pfam" id="PF12740">
    <property type="entry name" value="PETase"/>
    <property type="match status" value="1"/>
</dbReference>
<dbReference type="Proteomes" id="UP000185491">
    <property type="component" value="Chromosome"/>
</dbReference>
<dbReference type="InterPro" id="IPR041127">
    <property type="entry name" value="PET_hydrolase/cutinase-like"/>
</dbReference>
<dbReference type="STRING" id="161895.CPHO_10195"/>
<evidence type="ECO:0000313" key="3">
    <source>
        <dbReference type="Proteomes" id="UP000185491"/>
    </source>
</evidence>
<dbReference type="KEGG" id="cpho:CPHO_10195"/>
<keyword evidence="2" id="KW-0378">Hydrolase</keyword>
<gene>
    <name evidence="2" type="ORF">CPHO_10195</name>
</gene>
<dbReference type="RefSeq" id="WP_075735505.1">
    <property type="nucleotide sequence ID" value="NZ_CP009249.1"/>
</dbReference>
<protein>
    <submittedName>
        <fullName evidence="2">Alpha/beta hydrolase</fullName>
    </submittedName>
</protein>
<dbReference type="OrthoDB" id="4772420at2"/>
<dbReference type="SUPFAM" id="SSF53474">
    <property type="entry name" value="alpha/beta-Hydrolases"/>
    <property type="match status" value="1"/>
</dbReference>
<dbReference type="InterPro" id="IPR029058">
    <property type="entry name" value="AB_hydrolase_fold"/>
</dbReference>
<dbReference type="Gene3D" id="3.40.50.1820">
    <property type="entry name" value="alpha/beta hydrolase"/>
    <property type="match status" value="1"/>
</dbReference>
<dbReference type="AlphaFoldDB" id="A0A1L7D555"/>
<dbReference type="GO" id="GO:0016787">
    <property type="term" value="F:hydrolase activity"/>
    <property type="evidence" value="ECO:0007669"/>
    <property type="project" value="UniProtKB-KW"/>
</dbReference>
<dbReference type="PANTHER" id="PTHR33428:SF14">
    <property type="entry name" value="CARBOXYLESTERASE TYPE B DOMAIN-CONTAINING PROTEIN"/>
    <property type="match status" value="1"/>
</dbReference>
<reference evidence="2 3" key="1">
    <citation type="submission" date="2014-08" db="EMBL/GenBank/DDBJ databases">
        <title>Complete genome sequence of Corynebacterium phocae M408/89/1(T)(=DSM 44612(T)), isolated from the common seal (Phoca vitulina).</title>
        <authorList>
            <person name="Ruckert C."/>
            <person name="Albersmeier A."/>
            <person name="Winkler A."/>
            <person name="Kalinowski J."/>
        </authorList>
    </citation>
    <scope>NUCLEOTIDE SEQUENCE [LARGE SCALE GENOMIC DNA]</scope>
    <source>
        <strain evidence="2 3">M408/89/1</strain>
    </source>
</reference>
<sequence>MSANLKKHLATLSKRGPHRVLVGDLSYAGIDGKVYTPAEGKGLPAVAFGHDWRKKVKDYHATLRHLASWGIVVAAPDTETGIIPNHRNLAADMESALQITAGVKLGNGNITVAPGKLGMIGHGMGGGAAVLAAVDNEKVKAIASIYPASTSPSATTAARRVEIPGLIIGSEDDDIFRAGNPAKLAYNWKGDAVYREIDGGTQSGFSEDRWYKLLVGTDAFQGGATEIARGLVTGFLLSTLGKEDKYDDFAEVDATAKKVSSPTGEDLADKAGVSKDD</sequence>
<dbReference type="EMBL" id="CP009249">
    <property type="protein sequence ID" value="APT93197.1"/>
    <property type="molecule type" value="Genomic_DNA"/>
</dbReference>
<name>A0A1L7D555_9CORY</name>
<evidence type="ECO:0000259" key="1">
    <source>
        <dbReference type="Pfam" id="PF12740"/>
    </source>
</evidence>
<organism evidence="2 3">
    <name type="scientific">Corynebacterium phocae</name>
    <dbReference type="NCBI Taxonomy" id="161895"/>
    <lineage>
        <taxon>Bacteria</taxon>
        <taxon>Bacillati</taxon>
        <taxon>Actinomycetota</taxon>
        <taxon>Actinomycetes</taxon>
        <taxon>Mycobacteriales</taxon>
        <taxon>Corynebacteriaceae</taxon>
        <taxon>Corynebacterium</taxon>
    </lineage>
</organism>